<keyword evidence="3" id="KW-0227">DNA damage</keyword>
<dbReference type="EMBL" id="LR131271">
    <property type="protein sequence ID" value="VDR28570.1"/>
    <property type="molecule type" value="Genomic_DNA"/>
</dbReference>
<dbReference type="InterPro" id="IPR036390">
    <property type="entry name" value="WH_DNA-bd_sf"/>
</dbReference>
<evidence type="ECO:0000313" key="14">
    <source>
        <dbReference type="Proteomes" id="UP000274346"/>
    </source>
</evidence>
<proteinExistence type="predicted"/>
<protein>
    <submittedName>
        <fullName evidence="13">LexA repressor</fullName>
        <ecNumber evidence="13">3.4.21.88</ecNumber>
    </submittedName>
</protein>
<evidence type="ECO:0000256" key="7">
    <source>
        <dbReference type="ARBA" id="ARBA00023125"/>
    </source>
</evidence>
<dbReference type="EC" id="3.4.21.88" evidence="13"/>
<dbReference type="Gene3D" id="1.10.10.10">
    <property type="entry name" value="Winged helix-like DNA-binding domain superfamily/Winged helix DNA-binding domain"/>
    <property type="match status" value="1"/>
</dbReference>
<name>A0A3P8M220_RAOTE</name>
<keyword evidence="8" id="KW-0804">Transcription</keyword>
<evidence type="ECO:0000256" key="11">
    <source>
        <dbReference type="SAM" id="MobiDB-lite"/>
    </source>
</evidence>
<dbReference type="FunFam" id="1.10.10.10:FF:000009">
    <property type="entry name" value="LexA repressor"/>
    <property type="match status" value="1"/>
</dbReference>
<keyword evidence="9" id="KW-0234">DNA repair</keyword>
<dbReference type="GO" id="GO:0003677">
    <property type="term" value="F:DNA binding"/>
    <property type="evidence" value="ECO:0007669"/>
    <property type="project" value="UniProtKB-KW"/>
</dbReference>
<keyword evidence="6" id="KW-0805">Transcription regulation</keyword>
<evidence type="ECO:0000256" key="8">
    <source>
        <dbReference type="ARBA" id="ARBA00023163"/>
    </source>
</evidence>
<keyword evidence="10" id="KW-0742">SOS response</keyword>
<evidence type="ECO:0000313" key="13">
    <source>
        <dbReference type="EMBL" id="VDR28570.1"/>
    </source>
</evidence>
<evidence type="ECO:0000256" key="5">
    <source>
        <dbReference type="ARBA" id="ARBA00022813"/>
    </source>
</evidence>
<evidence type="ECO:0000256" key="9">
    <source>
        <dbReference type="ARBA" id="ARBA00023204"/>
    </source>
</evidence>
<keyword evidence="2" id="KW-0235">DNA replication</keyword>
<organism evidence="13 14">
    <name type="scientific">Raoultella terrigena</name>
    <name type="common">Klebsiella terrigena</name>
    <dbReference type="NCBI Taxonomy" id="577"/>
    <lineage>
        <taxon>Bacteria</taxon>
        <taxon>Pseudomonadati</taxon>
        <taxon>Pseudomonadota</taxon>
        <taxon>Gammaproteobacteria</taxon>
        <taxon>Enterobacterales</taxon>
        <taxon>Enterobacteriaceae</taxon>
        <taxon>Klebsiella/Raoultella group</taxon>
        <taxon>Raoultella</taxon>
    </lineage>
</organism>
<evidence type="ECO:0000256" key="6">
    <source>
        <dbReference type="ARBA" id="ARBA00023015"/>
    </source>
</evidence>
<evidence type="ECO:0000256" key="2">
    <source>
        <dbReference type="ARBA" id="ARBA00022705"/>
    </source>
</evidence>
<keyword evidence="5" id="KW-0068">Autocatalytic cleavage</keyword>
<dbReference type="InterPro" id="IPR036388">
    <property type="entry name" value="WH-like_DNA-bd_sf"/>
</dbReference>
<keyword evidence="7" id="KW-0238">DNA-binding</keyword>
<dbReference type="GO" id="GO:0006281">
    <property type="term" value="P:DNA repair"/>
    <property type="evidence" value="ECO:0007669"/>
    <property type="project" value="UniProtKB-KW"/>
</dbReference>
<evidence type="ECO:0000256" key="3">
    <source>
        <dbReference type="ARBA" id="ARBA00022763"/>
    </source>
</evidence>
<dbReference type="InterPro" id="IPR006199">
    <property type="entry name" value="LexA_DNA-bd_dom"/>
</dbReference>
<dbReference type="GO" id="GO:0006508">
    <property type="term" value="P:proteolysis"/>
    <property type="evidence" value="ECO:0007669"/>
    <property type="project" value="InterPro"/>
</dbReference>
<keyword evidence="1" id="KW-0678">Repressor</keyword>
<dbReference type="GO" id="GO:0006260">
    <property type="term" value="P:DNA replication"/>
    <property type="evidence" value="ECO:0007669"/>
    <property type="project" value="UniProtKB-KW"/>
</dbReference>
<keyword evidence="4 13" id="KW-0378">Hydrolase</keyword>
<evidence type="ECO:0000256" key="1">
    <source>
        <dbReference type="ARBA" id="ARBA00022491"/>
    </source>
</evidence>
<accession>A0A3P8M220</accession>
<feature type="domain" description="LexA repressor DNA-binding" evidence="12">
    <location>
        <begin position="26"/>
        <end position="89"/>
    </location>
</feature>
<dbReference type="PANTHER" id="PTHR33516">
    <property type="entry name" value="LEXA REPRESSOR"/>
    <property type="match status" value="1"/>
</dbReference>
<dbReference type="AlphaFoldDB" id="A0A3P8M220"/>
<reference evidence="13 14" key="1">
    <citation type="submission" date="2018-12" db="EMBL/GenBank/DDBJ databases">
        <authorList>
            <consortium name="Pathogen Informatics"/>
        </authorList>
    </citation>
    <scope>NUCLEOTIDE SEQUENCE [LARGE SCALE GENOMIC DNA]</scope>
    <source>
        <strain evidence="13 14">NCTC13098</strain>
    </source>
</reference>
<dbReference type="GO" id="GO:0009432">
    <property type="term" value="P:SOS response"/>
    <property type="evidence" value="ECO:0007669"/>
    <property type="project" value="UniProtKB-KW"/>
</dbReference>
<evidence type="ECO:0000256" key="4">
    <source>
        <dbReference type="ARBA" id="ARBA00022801"/>
    </source>
</evidence>
<dbReference type="GO" id="GO:0004252">
    <property type="term" value="F:serine-type endopeptidase activity"/>
    <property type="evidence" value="ECO:0007669"/>
    <property type="project" value="UniProtKB-EC"/>
</dbReference>
<sequence>MAQTVAKPESNQTGSHTDNAGLSSFQKLTPRQQEVFDLLVAFIQKHGYPPTARELSDLIGASSPNAAAEHLRALRRKGVITIAPNMSRGISIVGHKEPSLAVQLLQEMVDNEPGARDRAIEFIRLYEAQL</sequence>
<gene>
    <name evidence="13" type="primary">lexA_1</name>
    <name evidence="13" type="ORF">NCTC13098_04954</name>
</gene>
<feature type="region of interest" description="Disordered" evidence="11">
    <location>
        <begin position="1"/>
        <end position="26"/>
    </location>
</feature>
<dbReference type="InterPro" id="IPR050077">
    <property type="entry name" value="LexA_repressor"/>
</dbReference>
<dbReference type="Proteomes" id="UP000274346">
    <property type="component" value="Chromosome"/>
</dbReference>
<dbReference type="KEGG" id="rtg:NCTC13098_04954"/>
<dbReference type="SUPFAM" id="SSF46785">
    <property type="entry name" value="Winged helix' DNA-binding domain"/>
    <property type="match status" value="1"/>
</dbReference>
<dbReference type="PANTHER" id="PTHR33516:SF2">
    <property type="entry name" value="LEXA REPRESSOR-RELATED"/>
    <property type="match status" value="1"/>
</dbReference>
<evidence type="ECO:0000259" key="12">
    <source>
        <dbReference type="Pfam" id="PF01726"/>
    </source>
</evidence>
<evidence type="ECO:0000256" key="10">
    <source>
        <dbReference type="ARBA" id="ARBA00023236"/>
    </source>
</evidence>
<dbReference type="Pfam" id="PF01726">
    <property type="entry name" value="LexA_DNA_bind"/>
    <property type="match status" value="1"/>
</dbReference>